<evidence type="ECO:0000256" key="1">
    <source>
        <dbReference type="SAM" id="MobiDB-lite"/>
    </source>
</evidence>
<dbReference type="AlphaFoldDB" id="A0A6G1C7Q0"/>
<dbReference type="Proteomes" id="UP000479710">
    <property type="component" value="Unassembled WGS sequence"/>
</dbReference>
<proteinExistence type="predicted"/>
<gene>
    <name evidence="2" type="ORF">E2562_018149</name>
</gene>
<evidence type="ECO:0000313" key="2">
    <source>
        <dbReference type="EMBL" id="KAF0896017.1"/>
    </source>
</evidence>
<reference evidence="2 3" key="1">
    <citation type="submission" date="2019-11" db="EMBL/GenBank/DDBJ databases">
        <title>Whole genome sequence of Oryza granulata.</title>
        <authorList>
            <person name="Li W."/>
        </authorList>
    </citation>
    <scope>NUCLEOTIDE SEQUENCE [LARGE SCALE GENOMIC DNA]</scope>
    <source>
        <strain evidence="3">cv. Menghai</strain>
        <tissue evidence="2">Leaf</tissue>
    </source>
</reference>
<organism evidence="2 3">
    <name type="scientific">Oryza meyeriana var. granulata</name>
    <dbReference type="NCBI Taxonomy" id="110450"/>
    <lineage>
        <taxon>Eukaryota</taxon>
        <taxon>Viridiplantae</taxon>
        <taxon>Streptophyta</taxon>
        <taxon>Embryophyta</taxon>
        <taxon>Tracheophyta</taxon>
        <taxon>Spermatophyta</taxon>
        <taxon>Magnoliopsida</taxon>
        <taxon>Liliopsida</taxon>
        <taxon>Poales</taxon>
        <taxon>Poaceae</taxon>
        <taxon>BOP clade</taxon>
        <taxon>Oryzoideae</taxon>
        <taxon>Oryzeae</taxon>
        <taxon>Oryzinae</taxon>
        <taxon>Oryza</taxon>
        <taxon>Oryza meyeriana</taxon>
    </lineage>
</organism>
<feature type="region of interest" description="Disordered" evidence="1">
    <location>
        <begin position="1"/>
        <end position="40"/>
    </location>
</feature>
<keyword evidence="3" id="KW-1185">Reference proteome</keyword>
<evidence type="ECO:0000313" key="3">
    <source>
        <dbReference type="Proteomes" id="UP000479710"/>
    </source>
</evidence>
<sequence length="66" mass="7262">MSAQPFTRVISCTPPHALRRRSPSPLSHWPQHCDGGGREGPMRVVKEVGESTSYPTPNKTSYMIGP</sequence>
<protein>
    <submittedName>
        <fullName evidence="2">Uncharacterized protein</fullName>
    </submittedName>
</protein>
<accession>A0A6G1C7Q0</accession>
<dbReference type="EMBL" id="SPHZ02000010">
    <property type="protein sequence ID" value="KAF0896017.1"/>
    <property type="molecule type" value="Genomic_DNA"/>
</dbReference>
<comment type="caution">
    <text evidence="2">The sequence shown here is derived from an EMBL/GenBank/DDBJ whole genome shotgun (WGS) entry which is preliminary data.</text>
</comment>
<name>A0A6G1C7Q0_9ORYZ</name>